<accession>G5J8Q0</accession>
<comment type="caution">
    <text evidence="2">The sequence shown here is derived from an EMBL/GenBank/DDBJ whole genome shotgun (WGS) entry which is preliminary data.</text>
</comment>
<evidence type="ECO:0000313" key="2">
    <source>
        <dbReference type="EMBL" id="EHJ11433.1"/>
    </source>
</evidence>
<proteinExistence type="predicted"/>
<protein>
    <submittedName>
        <fullName evidence="2">Uncharacterized protein</fullName>
    </submittedName>
</protein>
<dbReference type="Proteomes" id="UP000003477">
    <property type="component" value="Unassembled WGS sequence"/>
</dbReference>
<name>G5J8Q0_CROWT</name>
<sequence>MQNLFKNQFVQALGVAALVYLIFQALGWGVESILNILESFSRWYRYLRKGFIYLELTITINPS</sequence>
<dbReference type="PATRIC" id="fig|423471.3.peg.3591"/>
<evidence type="ECO:0000256" key="1">
    <source>
        <dbReference type="SAM" id="Phobius"/>
    </source>
</evidence>
<feature type="transmembrane region" description="Helical" evidence="1">
    <location>
        <begin position="12"/>
        <end position="37"/>
    </location>
</feature>
<dbReference type="EMBL" id="AESD01000575">
    <property type="protein sequence ID" value="EHJ11433.1"/>
    <property type="molecule type" value="Genomic_DNA"/>
</dbReference>
<keyword evidence="1" id="KW-0472">Membrane</keyword>
<reference evidence="2 3" key="1">
    <citation type="journal article" date="2011" name="Front. Microbiol.">
        <title>Two Strains of Crocosphaera watsonii with Highly Conserved Genomes are Distinguished by Strain-Specific Features.</title>
        <authorList>
            <person name="Bench S.R."/>
            <person name="Ilikchyan I.N."/>
            <person name="Tripp H.J."/>
            <person name="Zehr J.P."/>
        </authorList>
    </citation>
    <scope>NUCLEOTIDE SEQUENCE [LARGE SCALE GENOMIC DNA]</scope>
    <source>
        <strain evidence="2 3">WH 0003</strain>
    </source>
</reference>
<keyword evidence="1" id="KW-1133">Transmembrane helix</keyword>
<dbReference type="AlphaFoldDB" id="G5J8Q0"/>
<keyword evidence="1" id="KW-0812">Transmembrane</keyword>
<evidence type="ECO:0000313" key="3">
    <source>
        <dbReference type="Proteomes" id="UP000003477"/>
    </source>
</evidence>
<gene>
    <name evidence="2" type="ORF">CWATWH0003_3827</name>
</gene>
<organism evidence="2 3">
    <name type="scientific">Crocosphaera watsonii WH 0003</name>
    <dbReference type="NCBI Taxonomy" id="423471"/>
    <lineage>
        <taxon>Bacteria</taxon>
        <taxon>Bacillati</taxon>
        <taxon>Cyanobacteriota</taxon>
        <taxon>Cyanophyceae</taxon>
        <taxon>Oscillatoriophycideae</taxon>
        <taxon>Chroococcales</taxon>
        <taxon>Aphanothecaceae</taxon>
        <taxon>Crocosphaera</taxon>
    </lineage>
</organism>